<dbReference type="GO" id="GO:0048046">
    <property type="term" value="C:apoplast"/>
    <property type="evidence" value="ECO:0007669"/>
    <property type="project" value="UniProtKB-SubCell"/>
</dbReference>
<evidence type="ECO:0000256" key="3">
    <source>
        <dbReference type="ARBA" id="ARBA00022525"/>
    </source>
</evidence>
<protein>
    <recommendedName>
        <fullName evidence="9">Protein EXORDIUM-like 3</fullName>
    </recommendedName>
</protein>
<sequence length="339" mass="36508">MPGPGGVLFFLLLVLAAPLATAWRPWPPRDASGAIDSGFGASKKFEGSSDFVKLEYHMGPVLAAAITVHPIWYGAWPADQKRTIRAFLRSLSDQKVPSPSVADWWRTVQLYTDQTTANVSATVALGQEKTDARMSRGASLSRMDIQSVVRDAVTARTRPLPVDAGGVYLVLTSTEVLVENFCGQVCGFHYFTFPSVVGYTLPYAWVGNSARRCPEVCAYPFAIPTYVPNRRPEAPPNGDAGVDGMVSVIAHELAEMASNPLANAWYAGGDPSFPTEIADLCEGIYGTGGGGAYTGQLLTDGRSGSSYNVNGVGGRRFLVQWVWDPYRSYCSGPNALDQH</sequence>
<dbReference type="Pfam" id="PF04674">
    <property type="entry name" value="Phi_1"/>
    <property type="match status" value="1"/>
</dbReference>
<organism evidence="7 8">
    <name type="scientific">Lolium multiflorum</name>
    <name type="common">Italian ryegrass</name>
    <name type="synonym">Lolium perenne subsp. multiflorum</name>
    <dbReference type="NCBI Taxonomy" id="4521"/>
    <lineage>
        <taxon>Eukaryota</taxon>
        <taxon>Viridiplantae</taxon>
        <taxon>Streptophyta</taxon>
        <taxon>Embryophyta</taxon>
        <taxon>Tracheophyta</taxon>
        <taxon>Spermatophyta</taxon>
        <taxon>Magnoliopsida</taxon>
        <taxon>Liliopsida</taxon>
        <taxon>Poales</taxon>
        <taxon>Poaceae</taxon>
        <taxon>BOP clade</taxon>
        <taxon>Pooideae</taxon>
        <taxon>Poodae</taxon>
        <taxon>Poeae</taxon>
        <taxon>Poeae Chloroplast Group 2 (Poeae type)</taxon>
        <taxon>Loliodinae</taxon>
        <taxon>Loliinae</taxon>
        <taxon>Lolium</taxon>
    </lineage>
</organism>
<keyword evidence="8" id="KW-1185">Reference proteome</keyword>
<evidence type="ECO:0000256" key="4">
    <source>
        <dbReference type="ARBA" id="ARBA00022729"/>
    </source>
</evidence>
<evidence type="ECO:0000256" key="6">
    <source>
        <dbReference type="SAM" id="SignalP"/>
    </source>
</evidence>
<reference evidence="7" key="1">
    <citation type="submission" date="2023-07" db="EMBL/GenBank/DDBJ databases">
        <title>A chromosome-level genome assembly of Lolium multiflorum.</title>
        <authorList>
            <person name="Chen Y."/>
            <person name="Copetti D."/>
            <person name="Kolliker R."/>
            <person name="Studer B."/>
        </authorList>
    </citation>
    <scope>NUCLEOTIDE SEQUENCE</scope>
    <source>
        <strain evidence="7">02402/16</strain>
        <tissue evidence="7">Leaf</tissue>
    </source>
</reference>
<comment type="similarity">
    <text evidence="5">Belongs to the EXORDIUM family.</text>
</comment>
<feature type="chain" id="PRO_5041932669" description="Protein EXORDIUM-like 3" evidence="6">
    <location>
        <begin position="23"/>
        <end position="339"/>
    </location>
</feature>
<evidence type="ECO:0000256" key="5">
    <source>
        <dbReference type="ARBA" id="ARBA00023591"/>
    </source>
</evidence>
<comment type="caution">
    <text evidence="7">The sequence shown here is derived from an EMBL/GenBank/DDBJ whole genome shotgun (WGS) entry which is preliminary data.</text>
</comment>
<evidence type="ECO:0000313" key="8">
    <source>
        <dbReference type="Proteomes" id="UP001231189"/>
    </source>
</evidence>
<evidence type="ECO:0000313" key="7">
    <source>
        <dbReference type="EMBL" id="KAK1603996.1"/>
    </source>
</evidence>
<accession>A0AAD8VG98</accession>
<dbReference type="InterPro" id="IPR006766">
    <property type="entry name" value="EXORDIUM-like"/>
</dbReference>
<dbReference type="EMBL" id="JAUUTY010000007">
    <property type="protein sequence ID" value="KAK1603996.1"/>
    <property type="molecule type" value="Genomic_DNA"/>
</dbReference>
<keyword evidence="2" id="KW-0052">Apoplast</keyword>
<comment type="subcellular location">
    <subcellularLocation>
        <location evidence="1">Secreted</location>
        <location evidence="1">Extracellular space</location>
        <location evidence="1">Apoplast</location>
    </subcellularLocation>
</comment>
<keyword evidence="3" id="KW-0964">Secreted</keyword>
<dbReference type="PANTHER" id="PTHR31279:SF7">
    <property type="entry name" value="PROTEIN EXORDIUM-LIKE 3"/>
    <property type="match status" value="1"/>
</dbReference>
<keyword evidence="4 6" id="KW-0732">Signal</keyword>
<evidence type="ECO:0000256" key="1">
    <source>
        <dbReference type="ARBA" id="ARBA00004271"/>
    </source>
</evidence>
<dbReference type="Proteomes" id="UP001231189">
    <property type="component" value="Unassembled WGS sequence"/>
</dbReference>
<feature type="signal peptide" evidence="6">
    <location>
        <begin position="1"/>
        <end position="22"/>
    </location>
</feature>
<dbReference type="AlphaFoldDB" id="A0AAD8VG98"/>
<evidence type="ECO:0000256" key="2">
    <source>
        <dbReference type="ARBA" id="ARBA00022523"/>
    </source>
</evidence>
<name>A0AAD8VG98_LOLMU</name>
<dbReference type="PANTHER" id="PTHR31279">
    <property type="entry name" value="PROTEIN EXORDIUM-LIKE 5"/>
    <property type="match status" value="1"/>
</dbReference>
<proteinExistence type="inferred from homology"/>
<gene>
    <name evidence="7" type="ORF">QYE76_027669</name>
</gene>
<evidence type="ECO:0008006" key="9">
    <source>
        <dbReference type="Google" id="ProtNLM"/>
    </source>
</evidence>